<reference evidence="1" key="2">
    <citation type="submission" date="2025-08" db="UniProtKB">
        <authorList>
            <consortium name="Ensembl"/>
        </authorList>
    </citation>
    <scope>IDENTIFICATION</scope>
</reference>
<keyword evidence="2" id="KW-1185">Reference proteome</keyword>
<organism evidence="1 2">
    <name type="scientific">Ciona savignyi</name>
    <name type="common">Pacific transparent sea squirt</name>
    <dbReference type="NCBI Taxonomy" id="51511"/>
    <lineage>
        <taxon>Eukaryota</taxon>
        <taxon>Metazoa</taxon>
        <taxon>Chordata</taxon>
        <taxon>Tunicata</taxon>
        <taxon>Ascidiacea</taxon>
        <taxon>Phlebobranchia</taxon>
        <taxon>Cionidae</taxon>
        <taxon>Ciona</taxon>
    </lineage>
</organism>
<dbReference type="Ensembl" id="ENSCSAVT00000008604.1">
    <property type="protein sequence ID" value="ENSCSAVP00000008494.1"/>
    <property type="gene ID" value="ENSCSAVG00000005048.1"/>
</dbReference>
<sequence length="187" mass="21201">MTFANYVPPLNPRNIKRDLQKKFEERSHVAKIDVVNEQNEVSSDIMNHLQANAIPPYLYVDYITQGHIYDGGNAQFKITPSVLFSDSSSKANSTDISWLYPIPLSDFSSKLVFHIPEPHTVGITIPVLRKAYYVLHHEHMEPHYGQVATAGNNVLKISLFQQVSNVAVRNSIFAFSSDEFETSHLKK</sequence>
<reference evidence="2" key="1">
    <citation type="submission" date="2003-08" db="EMBL/GenBank/DDBJ databases">
        <authorList>
            <person name="Birren B."/>
            <person name="Nusbaum C."/>
            <person name="Abebe A."/>
            <person name="Abouelleil A."/>
            <person name="Adekoya E."/>
            <person name="Ait-zahra M."/>
            <person name="Allen N."/>
            <person name="Allen T."/>
            <person name="An P."/>
            <person name="Anderson M."/>
            <person name="Anderson S."/>
            <person name="Arachchi H."/>
            <person name="Armbruster J."/>
            <person name="Bachantsang P."/>
            <person name="Baldwin J."/>
            <person name="Barry A."/>
            <person name="Bayul T."/>
            <person name="Blitshsteyn B."/>
            <person name="Bloom T."/>
            <person name="Blye J."/>
            <person name="Boguslavskiy L."/>
            <person name="Borowsky M."/>
            <person name="Boukhgalter B."/>
            <person name="Brunache A."/>
            <person name="Butler J."/>
            <person name="Calixte N."/>
            <person name="Calvo S."/>
            <person name="Camarata J."/>
            <person name="Campo K."/>
            <person name="Chang J."/>
            <person name="Cheshatsang Y."/>
            <person name="Citroen M."/>
            <person name="Collymore A."/>
            <person name="Considine T."/>
            <person name="Cook A."/>
            <person name="Cooke P."/>
            <person name="Corum B."/>
            <person name="Cuomo C."/>
            <person name="David R."/>
            <person name="Dawoe T."/>
            <person name="Degray S."/>
            <person name="Dodge S."/>
            <person name="Dooley K."/>
            <person name="Dorje P."/>
            <person name="Dorjee K."/>
            <person name="Dorris L."/>
            <person name="Duffey N."/>
            <person name="Dupes A."/>
            <person name="Elkins T."/>
            <person name="Engels R."/>
            <person name="Erickson J."/>
            <person name="Farina A."/>
            <person name="Faro S."/>
            <person name="Ferreira P."/>
            <person name="Fischer H."/>
            <person name="Fitzgerald M."/>
            <person name="Foley K."/>
            <person name="Gage D."/>
            <person name="Galagan J."/>
            <person name="Gearin G."/>
            <person name="Gnerre S."/>
            <person name="Gnirke A."/>
            <person name="Goyette A."/>
            <person name="Graham J."/>
            <person name="Grandbois E."/>
            <person name="Gyaltsen K."/>
            <person name="Hafez N."/>
            <person name="Hagopian D."/>
            <person name="Hagos B."/>
            <person name="Hall J."/>
            <person name="Hatcher B."/>
            <person name="Heller A."/>
            <person name="Higgins H."/>
            <person name="Honan T."/>
            <person name="Horn A."/>
            <person name="Houde N."/>
            <person name="Hughes L."/>
            <person name="Hulme W."/>
            <person name="Husby E."/>
            <person name="Iliev I."/>
            <person name="Jaffe D."/>
            <person name="Jones C."/>
            <person name="Kamal M."/>
            <person name="Kamat A."/>
            <person name="Kamvysselis M."/>
            <person name="Karlsson E."/>
            <person name="Kells C."/>
            <person name="Kieu A."/>
            <person name="Kisner P."/>
            <person name="Kodira C."/>
            <person name="Kulbokas E."/>
            <person name="Labutti K."/>
            <person name="Lama D."/>
            <person name="Landers T."/>
            <person name="Leger J."/>
            <person name="Levine S."/>
            <person name="Lewis D."/>
            <person name="Lewis T."/>
            <person name="Lindblad-toh K."/>
            <person name="Liu X."/>
            <person name="Lokyitsang T."/>
            <person name="Lokyitsang Y."/>
            <person name="Lucien O."/>
            <person name="Lui A."/>
            <person name="Ma L.J."/>
            <person name="Mabbitt R."/>
            <person name="Macdonald J."/>
            <person name="Maclean C."/>
            <person name="Major J."/>
            <person name="Manning J."/>
            <person name="Marabella R."/>
            <person name="Maru K."/>
            <person name="Matthews C."/>
            <person name="Mauceli E."/>
            <person name="Mccarthy M."/>
            <person name="Mcdonough S."/>
            <person name="Mcghee T."/>
            <person name="Meldrim J."/>
            <person name="Meneus L."/>
            <person name="Mesirov J."/>
            <person name="Mihalev A."/>
            <person name="Mihova T."/>
            <person name="Mikkelsen T."/>
            <person name="Mlenga V."/>
            <person name="Moru K."/>
            <person name="Mozes J."/>
            <person name="Mulrain L."/>
            <person name="Munson G."/>
            <person name="Naylor J."/>
            <person name="Newes C."/>
            <person name="Nguyen C."/>
            <person name="Nguyen N."/>
            <person name="Nguyen T."/>
            <person name="Nicol R."/>
            <person name="Nielsen C."/>
            <person name="Nizzari M."/>
            <person name="Norbu C."/>
            <person name="Norbu N."/>
            <person name="O'donnell P."/>
            <person name="Okoawo O."/>
            <person name="O'leary S."/>
            <person name="Omotosho B."/>
            <person name="O'neill K."/>
            <person name="Osman S."/>
            <person name="Parker S."/>
            <person name="Perrin D."/>
            <person name="Phunkhang P."/>
            <person name="Piqani B."/>
            <person name="Purcell S."/>
            <person name="Rachupka T."/>
            <person name="Ramasamy U."/>
            <person name="Rameau R."/>
            <person name="Ray V."/>
            <person name="Raymond C."/>
            <person name="Retta R."/>
            <person name="Richardson S."/>
            <person name="Rise C."/>
            <person name="Rodriguez J."/>
            <person name="Rogers J."/>
            <person name="Rogov P."/>
            <person name="Rutman M."/>
            <person name="Schupbach R."/>
            <person name="Seaman C."/>
            <person name="Settipalli S."/>
            <person name="Sharpe T."/>
            <person name="Sheridan J."/>
            <person name="Sherpa N."/>
            <person name="Shi J."/>
            <person name="Smirnov S."/>
            <person name="Smith C."/>
            <person name="Sougnez C."/>
            <person name="Spencer B."/>
            <person name="Stalker J."/>
            <person name="Stange-thomann N."/>
            <person name="Stavropoulos S."/>
            <person name="Stetson K."/>
            <person name="Stone C."/>
            <person name="Stone S."/>
            <person name="Stubbs M."/>
            <person name="Talamas J."/>
            <person name="Tchuinga P."/>
            <person name="Tenzing P."/>
            <person name="Tesfaye S."/>
            <person name="Theodore J."/>
            <person name="Thoulutsang Y."/>
            <person name="Topham K."/>
            <person name="Towey S."/>
            <person name="Tsamla T."/>
            <person name="Tsomo N."/>
            <person name="Vallee D."/>
            <person name="Vassiliev H."/>
            <person name="Venkataraman V."/>
            <person name="Vinson J."/>
            <person name="Vo A."/>
            <person name="Wade C."/>
            <person name="Wang S."/>
            <person name="Wangchuk T."/>
            <person name="Wangdi T."/>
            <person name="Whittaker C."/>
            <person name="Wilkinson J."/>
            <person name="Wu Y."/>
            <person name="Wyman D."/>
            <person name="Yadav S."/>
            <person name="Yang S."/>
            <person name="Yang X."/>
            <person name="Yeager S."/>
            <person name="Yee E."/>
            <person name="Young G."/>
            <person name="Zainoun J."/>
            <person name="Zembeck L."/>
            <person name="Zimmer A."/>
            <person name="Zody M."/>
            <person name="Lander E."/>
        </authorList>
    </citation>
    <scope>NUCLEOTIDE SEQUENCE [LARGE SCALE GENOMIC DNA]</scope>
</reference>
<dbReference type="InParanoid" id="H2YT34"/>
<protein>
    <submittedName>
        <fullName evidence="1">Uncharacterized protein</fullName>
    </submittedName>
</protein>
<dbReference type="AlphaFoldDB" id="H2YT34"/>
<proteinExistence type="predicted"/>
<reference evidence="1" key="3">
    <citation type="submission" date="2025-09" db="UniProtKB">
        <authorList>
            <consortium name="Ensembl"/>
        </authorList>
    </citation>
    <scope>IDENTIFICATION</scope>
</reference>
<dbReference type="Proteomes" id="UP000007875">
    <property type="component" value="Unassembled WGS sequence"/>
</dbReference>
<dbReference type="HOGENOM" id="CLU_1450757_0_0_1"/>
<evidence type="ECO:0000313" key="2">
    <source>
        <dbReference type="Proteomes" id="UP000007875"/>
    </source>
</evidence>
<accession>H2YT34</accession>
<name>H2YT34_CIOSA</name>
<evidence type="ECO:0000313" key="1">
    <source>
        <dbReference type="Ensembl" id="ENSCSAVP00000008494.1"/>
    </source>
</evidence>